<dbReference type="Pfam" id="PF00440">
    <property type="entry name" value="TetR_N"/>
    <property type="match status" value="1"/>
</dbReference>
<dbReference type="InterPro" id="IPR023772">
    <property type="entry name" value="DNA-bd_HTH_TetR-type_CS"/>
</dbReference>
<organism evidence="4 5">
    <name type="scientific">Candidatus Merdimorpha stercoravium</name>
    <dbReference type="NCBI Taxonomy" id="2840863"/>
    <lineage>
        <taxon>Bacteria</taxon>
        <taxon>Pseudomonadati</taxon>
        <taxon>Bacteroidota</taxon>
        <taxon>Flavobacteriia</taxon>
        <taxon>Flavobacteriales</taxon>
        <taxon>Candidatus Merdimorpha</taxon>
    </lineage>
</organism>
<dbReference type="InterPro" id="IPR009057">
    <property type="entry name" value="Homeodomain-like_sf"/>
</dbReference>
<dbReference type="GO" id="GO:0000976">
    <property type="term" value="F:transcription cis-regulatory region binding"/>
    <property type="evidence" value="ECO:0007669"/>
    <property type="project" value="TreeGrafter"/>
</dbReference>
<dbReference type="SUPFAM" id="SSF46689">
    <property type="entry name" value="Homeodomain-like"/>
    <property type="match status" value="1"/>
</dbReference>
<dbReference type="InterPro" id="IPR054422">
    <property type="entry name" value="TetR-like_HI_0893_C"/>
</dbReference>
<dbReference type="PANTHER" id="PTHR30055">
    <property type="entry name" value="HTH-TYPE TRANSCRIPTIONAL REGULATOR RUTR"/>
    <property type="match status" value="1"/>
</dbReference>
<reference evidence="4" key="1">
    <citation type="submission" date="2020-10" db="EMBL/GenBank/DDBJ databases">
        <authorList>
            <person name="Gilroy R."/>
        </authorList>
    </citation>
    <scope>NUCLEOTIDE SEQUENCE</scope>
    <source>
        <strain evidence="4">1383</strain>
    </source>
</reference>
<dbReference type="EMBL" id="DVLY01000045">
    <property type="protein sequence ID" value="HIT97575.1"/>
    <property type="molecule type" value="Genomic_DNA"/>
</dbReference>
<feature type="DNA-binding region" description="H-T-H motif" evidence="2">
    <location>
        <begin position="31"/>
        <end position="50"/>
    </location>
</feature>
<dbReference type="Pfam" id="PF22604">
    <property type="entry name" value="TetR_HI_0893_C"/>
    <property type="match status" value="1"/>
</dbReference>
<dbReference type="PRINTS" id="PR00455">
    <property type="entry name" value="HTHTETR"/>
</dbReference>
<sequence length="200" mass="23414">MSQKTVRGDKYKAILDSTLFLVSTYGFHGTSMAMIAEDAGIGAGTIYRYFKSKDDLIFTLMQEIQEKVIQAMLCGYDEAMPYRERFELMWLNMTHYYIHHPDEFQYAEQHRHSGYMQHLVRVSGLRILSPVLRFFIEGKKKKLIKDLPLYTIIAVSRGPIIEMAKLHIDHNQQLTENRIRQACHACWDALRYTGEEDNQE</sequence>
<dbReference type="InterPro" id="IPR050109">
    <property type="entry name" value="HTH-type_TetR-like_transc_reg"/>
</dbReference>
<evidence type="ECO:0000256" key="2">
    <source>
        <dbReference type="PROSITE-ProRule" id="PRU00335"/>
    </source>
</evidence>
<evidence type="ECO:0000313" key="5">
    <source>
        <dbReference type="Proteomes" id="UP000824161"/>
    </source>
</evidence>
<gene>
    <name evidence="4" type="ORF">IAC44_01920</name>
</gene>
<keyword evidence="1 2" id="KW-0238">DNA-binding</keyword>
<dbReference type="PROSITE" id="PS01081">
    <property type="entry name" value="HTH_TETR_1"/>
    <property type="match status" value="1"/>
</dbReference>
<evidence type="ECO:0000256" key="1">
    <source>
        <dbReference type="ARBA" id="ARBA00023125"/>
    </source>
</evidence>
<proteinExistence type="predicted"/>
<protein>
    <submittedName>
        <fullName evidence="4">TetR/AcrR family transcriptional regulator</fullName>
    </submittedName>
</protein>
<accession>A0A9D1HA29</accession>
<dbReference type="PROSITE" id="PS50977">
    <property type="entry name" value="HTH_TETR_2"/>
    <property type="match status" value="1"/>
</dbReference>
<evidence type="ECO:0000313" key="4">
    <source>
        <dbReference type="EMBL" id="HIT97575.1"/>
    </source>
</evidence>
<dbReference type="AlphaFoldDB" id="A0A9D1HA29"/>
<reference evidence="4" key="2">
    <citation type="journal article" date="2021" name="PeerJ">
        <title>Extensive microbial diversity within the chicken gut microbiome revealed by metagenomics and culture.</title>
        <authorList>
            <person name="Gilroy R."/>
            <person name="Ravi A."/>
            <person name="Getino M."/>
            <person name="Pursley I."/>
            <person name="Horton D.L."/>
            <person name="Alikhan N.F."/>
            <person name="Baker D."/>
            <person name="Gharbi K."/>
            <person name="Hall N."/>
            <person name="Watson M."/>
            <person name="Adriaenssens E.M."/>
            <person name="Foster-Nyarko E."/>
            <person name="Jarju S."/>
            <person name="Secka A."/>
            <person name="Antonio M."/>
            <person name="Oren A."/>
            <person name="Chaudhuri R.R."/>
            <person name="La Ragione R."/>
            <person name="Hildebrand F."/>
            <person name="Pallen M.J."/>
        </authorList>
    </citation>
    <scope>NUCLEOTIDE SEQUENCE</scope>
    <source>
        <strain evidence="4">1383</strain>
    </source>
</reference>
<feature type="domain" description="HTH tetR-type" evidence="3">
    <location>
        <begin position="8"/>
        <end position="68"/>
    </location>
</feature>
<dbReference type="Gene3D" id="1.10.357.10">
    <property type="entry name" value="Tetracycline Repressor, domain 2"/>
    <property type="match status" value="1"/>
</dbReference>
<name>A0A9D1HA29_9FLAO</name>
<dbReference type="InterPro" id="IPR001647">
    <property type="entry name" value="HTH_TetR"/>
</dbReference>
<dbReference type="Proteomes" id="UP000824161">
    <property type="component" value="Unassembled WGS sequence"/>
</dbReference>
<evidence type="ECO:0000259" key="3">
    <source>
        <dbReference type="PROSITE" id="PS50977"/>
    </source>
</evidence>
<comment type="caution">
    <text evidence="4">The sequence shown here is derived from an EMBL/GenBank/DDBJ whole genome shotgun (WGS) entry which is preliminary data.</text>
</comment>
<dbReference type="GO" id="GO:0003700">
    <property type="term" value="F:DNA-binding transcription factor activity"/>
    <property type="evidence" value="ECO:0007669"/>
    <property type="project" value="TreeGrafter"/>
</dbReference>
<dbReference type="PANTHER" id="PTHR30055:SF207">
    <property type="entry name" value="HTH-TYPE TRANSCRIPTIONAL REPRESSOR FATR"/>
    <property type="match status" value="1"/>
</dbReference>